<dbReference type="EMBL" id="JAULSW010000005">
    <property type="protein sequence ID" value="KAK3381705.1"/>
    <property type="molecule type" value="Genomic_DNA"/>
</dbReference>
<keyword evidence="2" id="KW-0472">Membrane</keyword>
<feature type="transmembrane region" description="Helical" evidence="2">
    <location>
        <begin position="194"/>
        <end position="213"/>
    </location>
</feature>
<evidence type="ECO:0000313" key="3">
    <source>
        <dbReference type="EMBL" id="KAK3381705.1"/>
    </source>
</evidence>
<feature type="region of interest" description="Disordered" evidence="1">
    <location>
        <begin position="1"/>
        <end position="36"/>
    </location>
</feature>
<accession>A0AAE0NHT0</accession>
<dbReference type="AlphaFoldDB" id="A0AAE0NHT0"/>
<feature type="region of interest" description="Disordered" evidence="1">
    <location>
        <begin position="610"/>
        <end position="640"/>
    </location>
</feature>
<reference evidence="3" key="1">
    <citation type="journal article" date="2023" name="Mol. Phylogenet. Evol.">
        <title>Genome-scale phylogeny and comparative genomics of the fungal order Sordariales.</title>
        <authorList>
            <person name="Hensen N."/>
            <person name="Bonometti L."/>
            <person name="Westerberg I."/>
            <person name="Brannstrom I.O."/>
            <person name="Guillou S."/>
            <person name="Cros-Aarteil S."/>
            <person name="Calhoun S."/>
            <person name="Haridas S."/>
            <person name="Kuo A."/>
            <person name="Mondo S."/>
            <person name="Pangilinan J."/>
            <person name="Riley R."/>
            <person name="LaButti K."/>
            <person name="Andreopoulos B."/>
            <person name="Lipzen A."/>
            <person name="Chen C."/>
            <person name="Yan M."/>
            <person name="Daum C."/>
            <person name="Ng V."/>
            <person name="Clum A."/>
            <person name="Steindorff A."/>
            <person name="Ohm R.A."/>
            <person name="Martin F."/>
            <person name="Silar P."/>
            <person name="Natvig D.O."/>
            <person name="Lalanne C."/>
            <person name="Gautier V."/>
            <person name="Ament-Velasquez S.L."/>
            <person name="Kruys A."/>
            <person name="Hutchinson M.I."/>
            <person name="Powell A.J."/>
            <person name="Barry K."/>
            <person name="Miller A.N."/>
            <person name="Grigoriev I.V."/>
            <person name="Debuchy R."/>
            <person name="Gladieux P."/>
            <person name="Hiltunen Thoren M."/>
            <person name="Johannesson H."/>
        </authorList>
    </citation>
    <scope>NUCLEOTIDE SEQUENCE</scope>
    <source>
        <strain evidence="3">CBS 232.78</strain>
    </source>
</reference>
<feature type="transmembrane region" description="Helical" evidence="2">
    <location>
        <begin position="795"/>
        <end position="815"/>
    </location>
</feature>
<feature type="transmembrane region" description="Helical" evidence="2">
    <location>
        <begin position="509"/>
        <end position="529"/>
    </location>
</feature>
<keyword evidence="4" id="KW-1185">Reference proteome</keyword>
<feature type="transmembrane region" description="Helical" evidence="2">
    <location>
        <begin position="757"/>
        <end position="775"/>
    </location>
</feature>
<organism evidence="3 4">
    <name type="scientific">Podospora didyma</name>
    <dbReference type="NCBI Taxonomy" id="330526"/>
    <lineage>
        <taxon>Eukaryota</taxon>
        <taxon>Fungi</taxon>
        <taxon>Dikarya</taxon>
        <taxon>Ascomycota</taxon>
        <taxon>Pezizomycotina</taxon>
        <taxon>Sordariomycetes</taxon>
        <taxon>Sordariomycetidae</taxon>
        <taxon>Sordariales</taxon>
        <taxon>Podosporaceae</taxon>
        <taxon>Podospora</taxon>
    </lineage>
</organism>
<evidence type="ECO:0000256" key="2">
    <source>
        <dbReference type="SAM" id="Phobius"/>
    </source>
</evidence>
<protein>
    <submittedName>
        <fullName evidence="3">Uncharacterized protein</fullName>
    </submittedName>
</protein>
<keyword evidence="2" id="KW-0812">Transmembrane</keyword>
<evidence type="ECO:0000256" key="1">
    <source>
        <dbReference type="SAM" id="MobiDB-lite"/>
    </source>
</evidence>
<feature type="transmembrane region" description="Helical" evidence="2">
    <location>
        <begin position="889"/>
        <end position="911"/>
    </location>
</feature>
<name>A0AAE0NHT0_9PEZI</name>
<feature type="compositionally biased region" description="Pro residues" evidence="1">
    <location>
        <begin position="294"/>
        <end position="316"/>
    </location>
</feature>
<sequence length="1253" mass="138627">MEPKRISWEGSSYHSPQKVKPTRDPGMSSTREEGDHDVIKYIKQSIRKTQSTEELLASPSEINTRTTSLRSCSILDSDSASITPRTDESAKPRLISLRLSLVDRRFAEKRNELVQLAAGKNPSWTKIGSCQQDIELDCLSLRQTWGSSGPDVDREEWIEGTAEQQARSRRRVDVALDEASGQLYPDYKPIPLRWPFQAILIAMIAGMIAFLEYEVNKLPPPNYRALGLLNNQHIATTATSSLHSSQGQVQLSSQPRTRNGIPNMTATTKTTASGTVQELATTMSVQLINIKIPLPSPSPEPSPEPRPPPNSYPAPPRSVSTYCGWGSPDPPGPSAIKAGDKLASTTVHISGSPVLAITPLSAQGGFFTKNITPSHTTYYPYTAPSHEPGPIPPGAVAAFFNLRSEGDFLMASLVPVLLATLISIPVQMLASGVSHVLPFRALAQFRSVRFLHLFSDPLPLLSVLLSVFVTVLVPLSSEVIRLEYSKVDCIHDTSICAIGIRKATVPMRVAEGFLIAMMLVLVATCVLLLRWRSGLAADPWSMASMAGMLSTSVKLRLLLREMKPCVDGEKLRDRQIIEALKGRQFRLGFSHFLEDNGRQELCYGIEVQPRGKNEDRDPIRTTTRDPPEPKPTSVRLRTSENGVSHTDGSIELCLRVLAFILIIGLVVLILYYENTVRLNSRFEAFMDSQTFGVRILFTAFGTALKGFWDCFFAHASDYQLHHHLATRPQSARNSILISPPADVFVGLWRSALYTKDFLFLNIAFASLLSKFAPILLSNVPFRNTVTWKMHETCTWMAIAVLIYMILVLAASFALWRKKPYMPAKPDTIAGCYRRPMPPGPTPTGQRHNRTLPTLPTPKPVWLVFTECVIAVCRRVTKWLLWAIKTVFEVMMLALFILFLLILGWAVFYSVFCALPAASTPFLGITCPSTPEPVSDTPAAPMPPPLPFRDILSEGLSHGLKFAELQASGLAGLPPALKSLNRVADKILDDSVAGGLEPESDQTLAVLKRHRDANDNAISCVENVLVPLDASVKAIITLSYGALKQLRLVDQRRQHAPLFAQFLHDFVAAGRGLPTRVEIMEGETQQIFVGLVDGVQMVVDDILHKVAENCGTTLPALKALPEQQPVRNGTLGALQDKNSGGKLDLSRLKDKPYWQSIRRLNQRDAVEESKDPAESAVELFKQAEQACAEVVKATESTMQQIRKDLARFRNRLYLVRIPIEDTGAADKPAPLQQYSEALENKVRILEESNRLPRR</sequence>
<feature type="transmembrane region" description="Helical" evidence="2">
    <location>
        <begin position="652"/>
        <end position="671"/>
    </location>
</feature>
<feature type="transmembrane region" description="Helical" evidence="2">
    <location>
        <begin position="450"/>
        <end position="475"/>
    </location>
</feature>
<feature type="region of interest" description="Disordered" evidence="1">
    <location>
        <begin position="240"/>
        <end position="263"/>
    </location>
</feature>
<keyword evidence="2" id="KW-1133">Transmembrane helix</keyword>
<feature type="region of interest" description="Disordered" evidence="1">
    <location>
        <begin position="292"/>
        <end position="338"/>
    </location>
</feature>
<dbReference type="Pfam" id="PF11915">
    <property type="entry name" value="DUF3433"/>
    <property type="match status" value="1"/>
</dbReference>
<dbReference type="PANTHER" id="PTHR37544">
    <property type="entry name" value="SPRAY-RELATED"/>
    <property type="match status" value="1"/>
</dbReference>
<reference evidence="3" key="2">
    <citation type="submission" date="2023-06" db="EMBL/GenBank/DDBJ databases">
        <authorList>
            <consortium name="Lawrence Berkeley National Laboratory"/>
            <person name="Haridas S."/>
            <person name="Hensen N."/>
            <person name="Bonometti L."/>
            <person name="Westerberg I."/>
            <person name="Brannstrom I.O."/>
            <person name="Guillou S."/>
            <person name="Cros-Aarteil S."/>
            <person name="Calhoun S."/>
            <person name="Kuo A."/>
            <person name="Mondo S."/>
            <person name="Pangilinan J."/>
            <person name="Riley R."/>
            <person name="LaButti K."/>
            <person name="Andreopoulos B."/>
            <person name="Lipzen A."/>
            <person name="Chen C."/>
            <person name="Yanf M."/>
            <person name="Daum C."/>
            <person name="Ng V."/>
            <person name="Clum A."/>
            <person name="Steindorff A."/>
            <person name="Ohm R."/>
            <person name="Martin F."/>
            <person name="Silar P."/>
            <person name="Natvig D."/>
            <person name="Lalanne C."/>
            <person name="Gautier V."/>
            <person name="Ament-velasquez S.L."/>
            <person name="Kruys A."/>
            <person name="Hutchinson M.I."/>
            <person name="Powell A.J."/>
            <person name="Barry K."/>
            <person name="Miller A.N."/>
            <person name="Grigoriev I.V."/>
            <person name="Debuchy R."/>
            <person name="Gladieux P."/>
            <person name="Thoren M.H."/>
            <person name="Johannesson H."/>
        </authorList>
    </citation>
    <scope>NUCLEOTIDE SEQUENCE</scope>
    <source>
        <strain evidence="3">CBS 232.78</strain>
    </source>
</reference>
<evidence type="ECO:0000313" key="4">
    <source>
        <dbReference type="Proteomes" id="UP001285441"/>
    </source>
</evidence>
<feature type="transmembrane region" description="Helical" evidence="2">
    <location>
        <begin position="408"/>
        <end position="430"/>
    </location>
</feature>
<proteinExistence type="predicted"/>
<dbReference type="Proteomes" id="UP001285441">
    <property type="component" value="Unassembled WGS sequence"/>
</dbReference>
<feature type="compositionally biased region" description="Basic and acidic residues" evidence="1">
    <location>
        <begin position="610"/>
        <end position="628"/>
    </location>
</feature>
<dbReference type="InterPro" id="IPR021840">
    <property type="entry name" value="DUF3433"/>
</dbReference>
<dbReference type="PANTHER" id="PTHR37544:SF3">
    <property type="entry name" value="SPRAY"/>
    <property type="match status" value="1"/>
</dbReference>
<comment type="caution">
    <text evidence="3">The sequence shown here is derived from an EMBL/GenBank/DDBJ whole genome shotgun (WGS) entry which is preliminary data.</text>
</comment>
<gene>
    <name evidence="3" type="ORF">B0H63DRAFT_546347</name>
</gene>